<name>A0A9X7YMV3_9GAMM</name>
<keyword evidence="15" id="KW-0902">Two-component regulatory system</keyword>
<dbReference type="InterPro" id="IPR050351">
    <property type="entry name" value="BphY/WalK/GraS-like"/>
</dbReference>
<evidence type="ECO:0000256" key="10">
    <source>
        <dbReference type="ARBA" id="ARBA00022692"/>
    </source>
</evidence>
<dbReference type="Pfam" id="PF00989">
    <property type="entry name" value="PAS"/>
    <property type="match status" value="1"/>
</dbReference>
<protein>
    <recommendedName>
        <fullName evidence="4">Phosphate regulon sensor protein PhoR</fullName>
        <ecNumber evidence="3">2.7.13.3</ecNumber>
    </recommendedName>
</protein>
<dbReference type="SUPFAM" id="SSF47384">
    <property type="entry name" value="Homodimeric domain of signal transducing histidine kinase"/>
    <property type="match status" value="1"/>
</dbReference>
<dbReference type="EC" id="2.7.13.3" evidence="3"/>
<dbReference type="SUPFAM" id="SSF55785">
    <property type="entry name" value="PYP-like sensor domain (PAS domain)"/>
    <property type="match status" value="1"/>
</dbReference>
<dbReference type="InterPro" id="IPR036097">
    <property type="entry name" value="HisK_dim/P_sf"/>
</dbReference>
<dbReference type="GO" id="GO:0005886">
    <property type="term" value="C:plasma membrane"/>
    <property type="evidence" value="ECO:0007669"/>
    <property type="project" value="UniProtKB-SubCell"/>
</dbReference>
<evidence type="ECO:0000256" key="2">
    <source>
        <dbReference type="ARBA" id="ARBA00004236"/>
    </source>
</evidence>
<gene>
    <name evidence="20" type="primary">phoR</name>
    <name evidence="20" type="ORF">GJQ55_00570</name>
</gene>
<dbReference type="InterPro" id="IPR014310">
    <property type="entry name" value="Sig_transdc_His_kinase_PhoR"/>
</dbReference>
<dbReference type="InterPro" id="IPR036890">
    <property type="entry name" value="HATPase_C_sf"/>
</dbReference>
<dbReference type="GO" id="GO:0004721">
    <property type="term" value="F:phosphoprotein phosphatase activity"/>
    <property type="evidence" value="ECO:0007669"/>
    <property type="project" value="InterPro"/>
</dbReference>
<feature type="transmembrane region" description="Helical" evidence="18">
    <location>
        <begin position="28"/>
        <end position="46"/>
    </location>
</feature>
<dbReference type="Gene3D" id="1.10.287.130">
    <property type="match status" value="1"/>
</dbReference>
<dbReference type="InterPro" id="IPR004358">
    <property type="entry name" value="Sig_transdc_His_kin-like_C"/>
</dbReference>
<comment type="catalytic activity">
    <reaction evidence="1">
        <text>ATP + protein L-histidine = ADP + protein N-phospho-L-histidine.</text>
        <dbReference type="EC" id="2.7.13.3"/>
    </reaction>
</comment>
<dbReference type="Pfam" id="PF02518">
    <property type="entry name" value="HATPase_c"/>
    <property type="match status" value="1"/>
</dbReference>
<evidence type="ECO:0000259" key="19">
    <source>
        <dbReference type="PROSITE" id="PS50109"/>
    </source>
</evidence>
<dbReference type="CDD" id="cd00130">
    <property type="entry name" value="PAS"/>
    <property type="match status" value="1"/>
</dbReference>
<evidence type="ECO:0000256" key="4">
    <source>
        <dbReference type="ARBA" id="ARBA00019665"/>
    </source>
</evidence>
<evidence type="ECO:0000256" key="14">
    <source>
        <dbReference type="ARBA" id="ARBA00022989"/>
    </source>
</evidence>
<dbReference type="PRINTS" id="PR00344">
    <property type="entry name" value="BCTRLSENSOR"/>
</dbReference>
<evidence type="ECO:0000256" key="5">
    <source>
        <dbReference type="ARBA" id="ARBA00022448"/>
    </source>
</evidence>
<dbReference type="RefSeq" id="WP_228345570.1">
    <property type="nucleotide sequence ID" value="NZ_CP046056.1"/>
</dbReference>
<evidence type="ECO:0000256" key="12">
    <source>
        <dbReference type="ARBA" id="ARBA00022777"/>
    </source>
</evidence>
<dbReference type="GO" id="GO:0005524">
    <property type="term" value="F:ATP binding"/>
    <property type="evidence" value="ECO:0007669"/>
    <property type="project" value="UniProtKB-KW"/>
</dbReference>
<evidence type="ECO:0000256" key="16">
    <source>
        <dbReference type="ARBA" id="ARBA00023136"/>
    </source>
</evidence>
<keyword evidence="14 18" id="KW-1133">Transmembrane helix</keyword>
<dbReference type="SUPFAM" id="SSF55874">
    <property type="entry name" value="ATPase domain of HSP90 chaperone/DNA topoisomerase II/histidine kinase"/>
    <property type="match status" value="1"/>
</dbReference>
<dbReference type="InterPro" id="IPR013767">
    <property type="entry name" value="PAS_fold"/>
</dbReference>
<evidence type="ECO:0000256" key="9">
    <source>
        <dbReference type="ARBA" id="ARBA00022679"/>
    </source>
</evidence>
<dbReference type="PANTHER" id="PTHR45453">
    <property type="entry name" value="PHOSPHATE REGULON SENSOR PROTEIN PHOR"/>
    <property type="match status" value="1"/>
</dbReference>
<dbReference type="SMART" id="SM00387">
    <property type="entry name" value="HATPase_c"/>
    <property type="match status" value="1"/>
</dbReference>
<dbReference type="GO" id="GO:0016036">
    <property type="term" value="P:cellular response to phosphate starvation"/>
    <property type="evidence" value="ECO:0007669"/>
    <property type="project" value="TreeGrafter"/>
</dbReference>
<sequence length="444" mass="50232">MPHSWRTEAQWLLAILLPAALLGYLKNLLWPTLTAVLLLALLWQLWQMHRLQRLLLQDTPTPPAPPGGLWESLFRTTQRLQQRSLRHRQQLQALLSRIQDSTDALQEGILMLDSHGNLEWWNLAASRQLGLKRPADTGQPLTNLVREPQFSAYLKQADFREPLIMAAPHASKRQLQISITAFGRHERLLVIQDVTRLRQLEQMRKDFVANVSHELRTPLTVLSGYIETLQDLSAELPPRWQRILQQMSEQSGRMDVLIKDLLMLSRLETTRQEPPQWLDLNALLEQILRDARALAASKHQQVELQADAPLQILGYPGELRSAFSNLAFNACKYTPDGGHIVLSWQVLDNGCGVFAVQDNGMGIEAQHIPRLTERFYRADPSRSKATGGTGLGLAIVKHVLLRHDATLEITSTPGTGSCFRCVFPASRWQTGKQLTGPDQQGYQP</sequence>
<keyword evidence="12 20" id="KW-0418">Kinase</keyword>
<accession>A0A9X7YMV3</accession>
<dbReference type="FunFam" id="1.10.287.130:FF:000001">
    <property type="entry name" value="Two-component sensor histidine kinase"/>
    <property type="match status" value="1"/>
</dbReference>
<evidence type="ECO:0000256" key="18">
    <source>
        <dbReference type="SAM" id="Phobius"/>
    </source>
</evidence>
<dbReference type="GO" id="GO:0006355">
    <property type="term" value="P:regulation of DNA-templated transcription"/>
    <property type="evidence" value="ECO:0007669"/>
    <property type="project" value="InterPro"/>
</dbReference>
<comment type="function">
    <text evidence="17">Member of the two-component regulatory system PhoR/PhoB involved in the phosphate regulon genes expression. PhoR may function as a membrane-associated protein kinase that phosphorylates PhoB in response to environmental signals.</text>
</comment>
<dbReference type="PANTHER" id="PTHR45453:SF1">
    <property type="entry name" value="PHOSPHATE REGULON SENSOR PROTEIN PHOR"/>
    <property type="match status" value="1"/>
</dbReference>
<keyword evidence="13" id="KW-0067">ATP-binding</keyword>
<dbReference type="Pfam" id="PF00512">
    <property type="entry name" value="HisKA"/>
    <property type="match status" value="1"/>
</dbReference>
<dbReference type="InterPro" id="IPR021766">
    <property type="entry name" value="PhoR_N"/>
</dbReference>
<dbReference type="Gene3D" id="3.30.450.20">
    <property type="entry name" value="PAS domain"/>
    <property type="match status" value="1"/>
</dbReference>
<dbReference type="CDD" id="cd00082">
    <property type="entry name" value="HisKA"/>
    <property type="match status" value="1"/>
</dbReference>
<evidence type="ECO:0000256" key="1">
    <source>
        <dbReference type="ARBA" id="ARBA00000085"/>
    </source>
</evidence>
<evidence type="ECO:0000256" key="6">
    <source>
        <dbReference type="ARBA" id="ARBA00022475"/>
    </source>
</evidence>
<dbReference type="AlphaFoldDB" id="A0A9X7YMV3"/>
<keyword evidence="7" id="KW-0597">Phosphoprotein</keyword>
<comment type="subcellular location">
    <subcellularLocation>
        <location evidence="2">Cell membrane</location>
    </subcellularLocation>
</comment>
<evidence type="ECO:0000313" key="20">
    <source>
        <dbReference type="EMBL" id="QQD23056.1"/>
    </source>
</evidence>
<dbReference type="NCBIfam" id="NF008235">
    <property type="entry name" value="PRK11006.1"/>
    <property type="match status" value="1"/>
</dbReference>
<keyword evidence="11" id="KW-0547">Nucleotide-binding</keyword>
<dbReference type="NCBIfam" id="TIGR02966">
    <property type="entry name" value="phoR_proteo"/>
    <property type="match status" value="1"/>
</dbReference>
<evidence type="ECO:0000256" key="17">
    <source>
        <dbReference type="ARBA" id="ARBA00025207"/>
    </source>
</evidence>
<keyword evidence="6" id="KW-1003">Cell membrane</keyword>
<keyword evidence="8" id="KW-0592">Phosphate transport</keyword>
<dbReference type="InterPro" id="IPR035965">
    <property type="entry name" value="PAS-like_dom_sf"/>
</dbReference>
<dbReference type="GO" id="GO:0000155">
    <property type="term" value="F:phosphorelay sensor kinase activity"/>
    <property type="evidence" value="ECO:0007669"/>
    <property type="project" value="InterPro"/>
</dbReference>
<keyword evidence="5" id="KW-0813">Transport</keyword>
<keyword evidence="10 18" id="KW-0812">Transmembrane</keyword>
<evidence type="ECO:0000256" key="15">
    <source>
        <dbReference type="ARBA" id="ARBA00023012"/>
    </source>
</evidence>
<dbReference type="InterPro" id="IPR003661">
    <property type="entry name" value="HisK_dim/P_dom"/>
</dbReference>
<dbReference type="InterPro" id="IPR003594">
    <property type="entry name" value="HATPase_dom"/>
</dbReference>
<feature type="domain" description="Histidine kinase" evidence="19">
    <location>
        <begin position="210"/>
        <end position="427"/>
    </location>
</feature>
<dbReference type="EMBL" id="CP046056">
    <property type="protein sequence ID" value="QQD23056.1"/>
    <property type="molecule type" value="Genomic_DNA"/>
</dbReference>
<keyword evidence="21" id="KW-1185">Reference proteome</keyword>
<organism evidence="20 21">
    <name type="scientific">Venatoribacter cucullus</name>
    <dbReference type="NCBI Taxonomy" id="2661630"/>
    <lineage>
        <taxon>Bacteria</taxon>
        <taxon>Pseudomonadati</taxon>
        <taxon>Pseudomonadota</taxon>
        <taxon>Gammaproteobacteria</taxon>
        <taxon>Oceanospirillales</taxon>
        <taxon>Oceanospirillaceae</taxon>
        <taxon>Venatoribacter</taxon>
    </lineage>
</organism>
<dbReference type="Gene3D" id="3.30.565.10">
    <property type="entry name" value="Histidine kinase-like ATPase, C-terminal domain"/>
    <property type="match status" value="1"/>
</dbReference>
<dbReference type="SMART" id="SM00388">
    <property type="entry name" value="HisKA"/>
    <property type="match status" value="1"/>
</dbReference>
<dbReference type="InterPro" id="IPR005467">
    <property type="entry name" value="His_kinase_dom"/>
</dbReference>
<dbReference type="InterPro" id="IPR000014">
    <property type="entry name" value="PAS"/>
</dbReference>
<dbReference type="SMART" id="SM00091">
    <property type="entry name" value="PAS"/>
    <property type="match status" value="1"/>
</dbReference>
<reference evidence="20 21" key="1">
    <citation type="submission" date="2019-11" db="EMBL/GenBank/DDBJ databases">
        <title>Venatorbacter sp. nov. a predator of Campylobacter and other Gram-negative bacteria.</title>
        <authorList>
            <person name="Saeedi A."/>
            <person name="Cummings N.J."/>
            <person name="Connerton I.F."/>
            <person name="Connerton P.L."/>
        </authorList>
    </citation>
    <scope>NUCLEOTIDE SEQUENCE [LARGE SCALE GENOMIC DNA]</scope>
    <source>
        <strain evidence="20">XL5</strain>
    </source>
</reference>
<evidence type="ECO:0000313" key="21">
    <source>
        <dbReference type="Proteomes" id="UP000596074"/>
    </source>
</evidence>
<dbReference type="KEGG" id="vcw:GJQ55_00570"/>
<dbReference type="Proteomes" id="UP000596074">
    <property type="component" value="Chromosome"/>
</dbReference>
<keyword evidence="16 18" id="KW-0472">Membrane</keyword>
<evidence type="ECO:0000256" key="8">
    <source>
        <dbReference type="ARBA" id="ARBA00022592"/>
    </source>
</evidence>
<keyword evidence="9" id="KW-0808">Transferase</keyword>
<dbReference type="FunFam" id="3.30.565.10:FF:000006">
    <property type="entry name" value="Sensor histidine kinase WalK"/>
    <property type="match status" value="1"/>
</dbReference>
<evidence type="ECO:0000256" key="13">
    <source>
        <dbReference type="ARBA" id="ARBA00022840"/>
    </source>
</evidence>
<dbReference type="GO" id="GO:0006817">
    <property type="term" value="P:phosphate ion transport"/>
    <property type="evidence" value="ECO:0007669"/>
    <property type="project" value="UniProtKB-KW"/>
</dbReference>
<dbReference type="Pfam" id="PF11808">
    <property type="entry name" value="PhoR"/>
    <property type="match status" value="1"/>
</dbReference>
<evidence type="ECO:0000256" key="3">
    <source>
        <dbReference type="ARBA" id="ARBA00012438"/>
    </source>
</evidence>
<dbReference type="PROSITE" id="PS50109">
    <property type="entry name" value="HIS_KIN"/>
    <property type="match status" value="1"/>
</dbReference>
<proteinExistence type="predicted"/>
<evidence type="ECO:0000256" key="11">
    <source>
        <dbReference type="ARBA" id="ARBA00022741"/>
    </source>
</evidence>
<evidence type="ECO:0000256" key="7">
    <source>
        <dbReference type="ARBA" id="ARBA00022553"/>
    </source>
</evidence>